<feature type="compositionally biased region" description="Basic and acidic residues" evidence="1">
    <location>
        <begin position="35"/>
        <end position="45"/>
    </location>
</feature>
<reference evidence="3" key="1">
    <citation type="submission" date="2021-01" db="EMBL/GenBank/DDBJ databases">
        <title>Caligus Genome Assembly.</title>
        <authorList>
            <person name="Gallardo-Escarate C."/>
        </authorList>
    </citation>
    <scope>NUCLEOTIDE SEQUENCE [LARGE SCALE GENOMIC DNA]</scope>
</reference>
<protein>
    <submittedName>
        <fullName evidence="2">Uncharacterized protein</fullName>
    </submittedName>
</protein>
<dbReference type="AlphaFoldDB" id="A0A7T8H2H4"/>
<evidence type="ECO:0000256" key="1">
    <source>
        <dbReference type="SAM" id="MobiDB-lite"/>
    </source>
</evidence>
<evidence type="ECO:0000313" key="3">
    <source>
        <dbReference type="Proteomes" id="UP000595437"/>
    </source>
</evidence>
<proteinExistence type="predicted"/>
<accession>A0A7T8H2H4</accession>
<gene>
    <name evidence="2" type="ORF">FKW44_016279</name>
</gene>
<sequence>MQKQRACSRQIAGAALAGRNLTNANRNSLSLFPDRQSRLEPERRQHVQVSGTSTMGAFTTLDVLDDDCC</sequence>
<keyword evidence="3" id="KW-1185">Reference proteome</keyword>
<dbReference type="Proteomes" id="UP000595437">
    <property type="component" value="Chromosome 11"/>
</dbReference>
<dbReference type="EMBL" id="CP045900">
    <property type="protein sequence ID" value="QQP41805.1"/>
    <property type="molecule type" value="Genomic_DNA"/>
</dbReference>
<name>A0A7T8H2H4_CALRO</name>
<evidence type="ECO:0000313" key="2">
    <source>
        <dbReference type="EMBL" id="QQP41805.1"/>
    </source>
</evidence>
<feature type="region of interest" description="Disordered" evidence="1">
    <location>
        <begin position="26"/>
        <end position="51"/>
    </location>
</feature>
<organism evidence="2 3">
    <name type="scientific">Caligus rogercresseyi</name>
    <name type="common">Sea louse</name>
    <dbReference type="NCBI Taxonomy" id="217165"/>
    <lineage>
        <taxon>Eukaryota</taxon>
        <taxon>Metazoa</taxon>
        <taxon>Ecdysozoa</taxon>
        <taxon>Arthropoda</taxon>
        <taxon>Crustacea</taxon>
        <taxon>Multicrustacea</taxon>
        <taxon>Hexanauplia</taxon>
        <taxon>Copepoda</taxon>
        <taxon>Siphonostomatoida</taxon>
        <taxon>Caligidae</taxon>
        <taxon>Caligus</taxon>
    </lineage>
</organism>